<dbReference type="PROSITE" id="PS50975">
    <property type="entry name" value="ATP_GRASP"/>
    <property type="match status" value="1"/>
</dbReference>
<evidence type="ECO:0000259" key="14">
    <source>
        <dbReference type="PROSITE" id="PS50975"/>
    </source>
</evidence>
<dbReference type="SUPFAM" id="SSF52440">
    <property type="entry name" value="PreATP-grasp domain"/>
    <property type="match status" value="1"/>
</dbReference>
<evidence type="ECO:0000256" key="1">
    <source>
        <dbReference type="ARBA" id="ARBA00001936"/>
    </source>
</evidence>
<evidence type="ECO:0000256" key="13">
    <source>
        <dbReference type="PROSITE-ProRule" id="PRU00409"/>
    </source>
</evidence>
<dbReference type="SMART" id="SM01209">
    <property type="entry name" value="GARS_A"/>
    <property type="match status" value="1"/>
</dbReference>
<dbReference type="EMBL" id="JBHLXE010000100">
    <property type="protein sequence ID" value="MFC0180369.1"/>
    <property type="molecule type" value="Genomic_DNA"/>
</dbReference>
<evidence type="ECO:0000256" key="11">
    <source>
        <dbReference type="ARBA" id="ARBA00042864"/>
    </source>
</evidence>
<evidence type="ECO:0000313" key="16">
    <source>
        <dbReference type="Proteomes" id="UP001589758"/>
    </source>
</evidence>
<name>A0ABV6CBK4_9GAMM</name>
<evidence type="ECO:0000256" key="3">
    <source>
        <dbReference type="ARBA" id="ARBA00005174"/>
    </source>
</evidence>
<dbReference type="Pfam" id="PF02844">
    <property type="entry name" value="GARS_N"/>
    <property type="match status" value="1"/>
</dbReference>
<evidence type="ECO:0000256" key="4">
    <source>
        <dbReference type="ARBA" id="ARBA00013255"/>
    </source>
</evidence>
<comment type="catalytic activity">
    <reaction evidence="12">
        <text>5-phospho-beta-D-ribosylamine + glycine + ATP = N(1)-(5-phospho-beta-D-ribosyl)glycinamide + ADP + phosphate + H(+)</text>
        <dbReference type="Rhea" id="RHEA:17453"/>
        <dbReference type="ChEBI" id="CHEBI:15378"/>
        <dbReference type="ChEBI" id="CHEBI:30616"/>
        <dbReference type="ChEBI" id="CHEBI:43474"/>
        <dbReference type="ChEBI" id="CHEBI:57305"/>
        <dbReference type="ChEBI" id="CHEBI:58681"/>
        <dbReference type="ChEBI" id="CHEBI:143788"/>
        <dbReference type="ChEBI" id="CHEBI:456216"/>
        <dbReference type="EC" id="6.3.4.13"/>
    </reaction>
</comment>
<dbReference type="SUPFAM" id="SSF56059">
    <property type="entry name" value="Glutathione synthetase ATP-binding domain-like"/>
    <property type="match status" value="1"/>
</dbReference>
<dbReference type="InterPro" id="IPR011054">
    <property type="entry name" value="Rudment_hybrid_motif"/>
</dbReference>
<dbReference type="SUPFAM" id="SSF51246">
    <property type="entry name" value="Rudiment single hybrid motif"/>
    <property type="match status" value="1"/>
</dbReference>
<dbReference type="Pfam" id="PF01071">
    <property type="entry name" value="GARS_A"/>
    <property type="match status" value="1"/>
</dbReference>
<keyword evidence="7 12" id="KW-0658">Purine biosynthesis</keyword>
<dbReference type="Pfam" id="PF02843">
    <property type="entry name" value="GARS_C"/>
    <property type="match status" value="1"/>
</dbReference>
<dbReference type="EC" id="6.3.4.13" evidence="4 12"/>
<keyword evidence="16" id="KW-1185">Reference proteome</keyword>
<dbReference type="InterPro" id="IPR020561">
    <property type="entry name" value="PRibGlycinamid_synth_ATP-grasp"/>
</dbReference>
<dbReference type="InterPro" id="IPR020562">
    <property type="entry name" value="PRibGlycinamide_synth_N"/>
</dbReference>
<keyword evidence="8 13" id="KW-0067">ATP-binding</keyword>
<dbReference type="GO" id="GO:0004637">
    <property type="term" value="F:phosphoribosylamine-glycine ligase activity"/>
    <property type="evidence" value="ECO:0007669"/>
    <property type="project" value="UniProtKB-EC"/>
</dbReference>
<dbReference type="PANTHER" id="PTHR43472">
    <property type="entry name" value="PHOSPHORIBOSYLAMINE--GLYCINE LIGASE"/>
    <property type="match status" value="1"/>
</dbReference>
<comment type="caution">
    <text evidence="15">The sequence shown here is derived from an EMBL/GenBank/DDBJ whole genome shotgun (WGS) entry which is preliminary data.</text>
</comment>
<keyword evidence="5 12" id="KW-0436">Ligase</keyword>
<comment type="cofactor">
    <cofactor evidence="2">
        <name>Mg(2+)</name>
        <dbReference type="ChEBI" id="CHEBI:18420"/>
    </cofactor>
</comment>
<dbReference type="RefSeq" id="WP_385877479.1">
    <property type="nucleotide sequence ID" value="NZ_JBHLXE010000100.1"/>
</dbReference>
<dbReference type="Gene3D" id="3.30.470.20">
    <property type="entry name" value="ATP-grasp fold, B domain"/>
    <property type="match status" value="1"/>
</dbReference>
<comment type="pathway">
    <text evidence="3 12">Purine metabolism; IMP biosynthesis via de novo pathway; N(1)-(5-phospho-D-ribosyl)glycinamide from 5-phospho-alpha-D-ribose 1-diphosphate: step 2/2.</text>
</comment>
<evidence type="ECO:0000256" key="6">
    <source>
        <dbReference type="ARBA" id="ARBA00022741"/>
    </source>
</evidence>
<dbReference type="NCBIfam" id="TIGR00877">
    <property type="entry name" value="purD"/>
    <property type="match status" value="1"/>
</dbReference>
<dbReference type="InterPro" id="IPR020560">
    <property type="entry name" value="PRibGlycinamide_synth_C-dom"/>
</dbReference>
<dbReference type="Gene3D" id="3.90.600.10">
    <property type="entry name" value="Phosphoribosylglycinamide synthetase, C-terminal domain"/>
    <property type="match status" value="1"/>
</dbReference>
<evidence type="ECO:0000256" key="2">
    <source>
        <dbReference type="ARBA" id="ARBA00001946"/>
    </source>
</evidence>
<evidence type="ECO:0000256" key="7">
    <source>
        <dbReference type="ARBA" id="ARBA00022755"/>
    </source>
</evidence>
<dbReference type="Proteomes" id="UP001589758">
    <property type="component" value="Unassembled WGS sequence"/>
</dbReference>
<organism evidence="15 16">
    <name type="scientific">Thorsellia kenyensis</name>
    <dbReference type="NCBI Taxonomy" id="1549888"/>
    <lineage>
        <taxon>Bacteria</taxon>
        <taxon>Pseudomonadati</taxon>
        <taxon>Pseudomonadota</taxon>
        <taxon>Gammaproteobacteria</taxon>
        <taxon>Enterobacterales</taxon>
        <taxon>Thorselliaceae</taxon>
        <taxon>Thorsellia</taxon>
    </lineage>
</organism>
<dbReference type="InterPro" id="IPR020559">
    <property type="entry name" value="PRibGlycinamide_synth_CS"/>
</dbReference>
<accession>A0ABV6CBK4</accession>
<evidence type="ECO:0000256" key="8">
    <source>
        <dbReference type="ARBA" id="ARBA00022840"/>
    </source>
</evidence>
<dbReference type="PROSITE" id="PS00184">
    <property type="entry name" value="GARS"/>
    <property type="match status" value="1"/>
</dbReference>
<dbReference type="InterPro" id="IPR000115">
    <property type="entry name" value="PRibGlycinamide_synth"/>
</dbReference>
<dbReference type="InterPro" id="IPR013815">
    <property type="entry name" value="ATP_grasp_subdomain_1"/>
</dbReference>
<dbReference type="HAMAP" id="MF_00138">
    <property type="entry name" value="GARS"/>
    <property type="match status" value="1"/>
</dbReference>
<comment type="cofactor">
    <cofactor evidence="1">
        <name>Mn(2+)</name>
        <dbReference type="ChEBI" id="CHEBI:29035"/>
    </cofactor>
</comment>
<dbReference type="Gene3D" id="3.30.1490.20">
    <property type="entry name" value="ATP-grasp fold, A domain"/>
    <property type="match status" value="1"/>
</dbReference>
<evidence type="ECO:0000256" key="12">
    <source>
        <dbReference type="HAMAP-Rule" id="MF_00138"/>
    </source>
</evidence>
<sequence>MHPSSNKTILIIGNGGREHALAWKIALSPSVKKVFVAPGNGGTAGESLVENVAIGVTEIDKLIEFAKKNDVDLTIVGPEAPLVIGVVDAFKKENLAIFGPTQAAAQLEGSKAFTKDFLARHNIPTADYANFTDTTSAIEYVKEKGAPIVIKADGLAAGKGVIVAMTEEEAIAAILDMLSGNKFGDAGSRVVIEEFLDGEEASFIVMADGKHALAMATSQDHKRVGDGDTGPNTGGMGAYSPAPVVTPAIHDKVMNEIIYPTIEGMAKEGMPYTGFLYAGLMIDKKGQPKVIEFNCRFGDPETQPIMMRLQSCLVELCEMALAGKLNEATCTWDDRSAVGVVMAAGGYPESYEQDHEINGLTNSAFNDDEVKVFQAGTKQVEGNTVTAGGRVLCVTALGQTVKAAQELAYERVAEINWKGAFYRKDIAYRAINRK</sequence>
<proteinExistence type="inferred from homology"/>
<keyword evidence="6 13" id="KW-0547">Nucleotide-binding</keyword>
<protein>
    <recommendedName>
        <fullName evidence="4 12">Phosphoribosylamine--glycine ligase</fullName>
        <ecNumber evidence="4 12">6.3.4.13</ecNumber>
    </recommendedName>
    <alternativeName>
        <fullName evidence="12">GARS</fullName>
    </alternativeName>
    <alternativeName>
        <fullName evidence="10 12">Glycinamide ribonucleotide synthetase</fullName>
    </alternativeName>
    <alternativeName>
        <fullName evidence="11 12">Phosphoribosylglycinamide synthetase</fullName>
    </alternativeName>
</protein>
<evidence type="ECO:0000313" key="15">
    <source>
        <dbReference type="EMBL" id="MFC0180369.1"/>
    </source>
</evidence>
<reference evidence="15 16" key="1">
    <citation type="submission" date="2024-09" db="EMBL/GenBank/DDBJ databases">
        <authorList>
            <person name="Sun Q."/>
            <person name="Mori K."/>
        </authorList>
    </citation>
    <scope>NUCLEOTIDE SEQUENCE [LARGE SCALE GENOMIC DNA]</scope>
    <source>
        <strain evidence="15 16">CCM 8545</strain>
    </source>
</reference>
<dbReference type="InterPro" id="IPR037123">
    <property type="entry name" value="PRibGlycinamide_synth_C_sf"/>
</dbReference>
<gene>
    <name evidence="12 15" type="primary">purD</name>
    <name evidence="15" type="ORF">ACFFIT_09800</name>
</gene>
<dbReference type="PANTHER" id="PTHR43472:SF1">
    <property type="entry name" value="PHOSPHORIBOSYLAMINE--GLYCINE LIGASE, CHLOROPLASTIC"/>
    <property type="match status" value="1"/>
</dbReference>
<dbReference type="InterPro" id="IPR016185">
    <property type="entry name" value="PreATP-grasp_dom_sf"/>
</dbReference>
<dbReference type="SMART" id="SM01210">
    <property type="entry name" value="GARS_C"/>
    <property type="match status" value="1"/>
</dbReference>
<dbReference type="InterPro" id="IPR011761">
    <property type="entry name" value="ATP-grasp"/>
</dbReference>
<dbReference type="Gene3D" id="3.40.50.20">
    <property type="match status" value="1"/>
</dbReference>
<evidence type="ECO:0000256" key="10">
    <source>
        <dbReference type="ARBA" id="ARBA00042242"/>
    </source>
</evidence>
<evidence type="ECO:0000256" key="5">
    <source>
        <dbReference type="ARBA" id="ARBA00022598"/>
    </source>
</evidence>
<evidence type="ECO:0000256" key="9">
    <source>
        <dbReference type="ARBA" id="ARBA00038345"/>
    </source>
</evidence>
<comment type="similarity">
    <text evidence="9 12">Belongs to the GARS family.</text>
</comment>
<feature type="domain" description="ATP-grasp" evidence="14">
    <location>
        <begin position="115"/>
        <end position="322"/>
    </location>
</feature>